<dbReference type="GO" id="GO:0016579">
    <property type="term" value="P:protein deubiquitination"/>
    <property type="evidence" value="ECO:0007669"/>
    <property type="project" value="TreeGrafter"/>
</dbReference>
<evidence type="ECO:0000256" key="1">
    <source>
        <dbReference type="ARBA" id="ARBA00008140"/>
    </source>
</evidence>
<organism evidence="5 6">
    <name type="scientific">Polarella glacialis</name>
    <name type="common">Dinoflagellate</name>
    <dbReference type="NCBI Taxonomy" id="89957"/>
    <lineage>
        <taxon>Eukaryota</taxon>
        <taxon>Sar</taxon>
        <taxon>Alveolata</taxon>
        <taxon>Dinophyceae</taxon>
        <taxon>Suessiales</taxon>
        <taxon>Suessiaceae</taxon>
        <taxon>Polarella</taxon>
    </lineage>
</organism>
<evidence type="ECO:0000313" key="6">
    <source>
        <dbReference type="Proteomes" id="UP000626109"/>
    </source>
</evidence>
<dbReference type="GO" id="GO:0101005">
    <property type="term" value="F:deubiquitinase activity"/>
    <property type="evidence" value="ECO:0007669"/>
    <property type="project" value="TreeGrafter"/>
</dbReference>
<sequence>DILSESWGQSAANPQDPPAVVGAQVTIHVYHVSISSAVQKVNKMLARLRTGAFHVAVEVYGKEWSFGYTEDGSTGVWCCQPKQCDAHTYLRSLPMGRSRLSQTEVLALIGRLSREWQGEDYDLLRCN</sequence>
<feature type="domain" description="PPPDE" evidence="4">
    <location>
        <begin position="23"/>
        <end position="127"/>
    </location>
</feature>
<dbReference type="Proteomes" id="UP000626109">
    <property type="component" value="Unassembled WGS sequence"/>
</dbReference>
<dbReference type="GO" id="GO:0006508">
    <property type="term" value="P:proteolysis"/>
    <property type="evidence" value="ECO:0007669"/>
    <property type="project" value="UniProtKB-KW"/>
</dbReference>
<keyword evidence="2" id="KW-0645">Protease</keyword>
<evidence type="ECO:0000259" key="4">
    <source>
        <dbReference type="PROSITE" id="PS51858"/>
    </source>
</evidence>
<comment type="caution">
    <text evidence="5">The sequence shown here is derived from an EMBL/GenBank/DDBJ whole genome shotgun (WGS) entry which is preliminary data.</text>
</comment>
<dbReference type="EMBL" id="CAJNNW010037588">
    <property type="protein sequence ID" value="CAE8743086.1"/>
    <property type="molecule type" value="Genomic_DNA"/>
</dbReference>
<gene>
    <name evidence="5" type="ORF">PGLA2088_LOCUS51242</name>
</gene>
<dbReference type="InterPro" id="IPR008580">
    <property type="entry name" value="PPPDE_dom"/>
</dbReference>
<feature type="non-terminal residue" evidence="5">
    <location>
        <position position="127"/>
    </location>
</feature>
<dbReference type="Gene3D" id="3.90.1720.30">
    <property type="entry name" value="PPPDE domains"/>
    <property type="match status" value="1"/>
</dbReference>
<dbReference type="PROSITE" id="PS51858">
    <property type="entry name" value="PPPDE"/>
    <property type="match status" value="1"/>
</dbReference>
<comment type="similarity">
    <text evidence="1">Belongs to the DeSI family.</text>
</comment>
<name>A0A813M417_POLGL</name>
<proteinExistence type="inferred from homology"/>
<dbReference type="Pfam" id="PF05903">
    <property type="entry name" value="Peptidase_C97"/>
    <property type="match status" value="1"/>
</dbReference>
<dbReference type="AlphaFoldDB" id="A0A813M417"/>
<feature type="non-terminal residue" evidence="5">
    <location>
        <position position="1"/>
    </location>
</feature>
<protein>
    <recommendedName>
        <fullName evidence="4">PPPDE domain-containing protein</fullName>
    </recommendedName>
</protein>
<dbReference type="InterPro" id="IPR042266">
    <property type="entry name" value="PPPDE_sf"/>
</dbReference>
<dbReference type="PANTHER" id="PTHR12378">
    <property type="entry name" value="DESUMOYLATING ISOPEPTIDASE"/>
    <property type="match status" value="1"/>
</dbReference>
<evidence type="ECO:0000313" key="5">
    <source>
        <dbReference type="EMBL" id="CAE8743086.1"/>
    </source>
</evidence>
<reference evidence="5" key="1">
    <citation type="submission" date="2021-02" db="EMBL/GenBank/DDBJ databases">
        <authorList>
            <person name="Dougan E. K."/>
            <person name="Rhodes N."/>
            <person name="Thang M."/>
            <person name="Chan C."/>
        </authorList>
    </citation>
    <scope>NUCLEOTIDE SEQUENCE</scope>
</reference>
<keyword evidence="3" id="KW-0378">Hydrolase</keyword>
<evidence type="ECO:0000256" key="2">
    <source>
        <dbReference type="ARBA" id="ARBA00022670"/>
    </source>
</evidence>
<accession>A0A813M417</accession>
<dbReference type="PANTHER" id="PTHR12378:SF9">
    <property type="entry name" value="OS06G0107000 PROTEIN"/>
    <property type="match status" value="1"/>
</dbReference>
<dbReference type="SMART" id="SM01179">
    <property type="entry name" value="DUF862"/>
    <property type="match status" value="1"/>
</dbReference>
<evidence type="ECO:0000256" key="3">
    <source>
        <dbReference type="ARBA" id="ARBA00022801"/>
    </source>
</evidence>